<evidence type="ECO:0000256" key="1">
    <source>
        <dbReference type="SAM" id="MobiDB-lite"/>
    </source>
</evidence>
<dbReference type="SUPFAM" id="SSF56235">
    <property type="entry name" value="N-terminal nucleophile aminohydrolases (Ntn hydrolases)"/>
    <property type="match status" value="1"/>
</dbReference>
<dbReference type="AlphaFoldDB" id="A0AAV4HWQ0"/>
<feature type="compositionally biased region" description="Polar residues" evidence="1">
    <location>
        <begin position="233"/>
        <end position="244"/>
    </location>
</feature>
<dbReference type="PANTHER" id="PTHR43881:SF1">
    <property type="entry name" value="GAMMA-GLUTAMYLTRANSPEPTIDASE (AFU_ORTHOLOGUE AFUA_4G13580)"/>
    <property type="match status" value="1"/>
</dbReference>
<accession>A0AAV4HWQ0</accession>
<organism evidence="2 3">
    <name type="scientific">Elysia marginata</name>
    <dbReference type="NCBI Taxonomy" id="1093978"/>
    <lineage>
        <taxon>Eukaryota</taxon>
        <taxon>Metazoa</taxon>
        <taxon>Spiralia</taxon>
        <taxon>Lophotrochozoa</taxon>
        <taxon>Mollusca</taxon>
        <taxon>Gastropoda</taxon>
        <taxon>Heterobranchia</taxon>
        <taxon>Euthyneura</taxon>
        <taxon>Panpulmonata</taxon>
        <taxon>Sacoglossa</taxon>
        <taxon>Placobranchoidea</taxon>
        <taxon>Plakobranchidae</taxon>
        <taxon>Elysia</taxon>
    </lineage>
</organism>
<comment type="caution">
    <text evidence="2">The sequence shown here is derived from an EMBL/GenBank/DDBJ whole genome shotgun (WGS) entry which is preliminary data.</text>
</comment>
<dbReference type="InterPro" id="IPR052896">
    <property type="entry name" value="GGT-like_enzyme"/>
</dbReference>
<evidence type="ECO:0000313" key="2">
    <source>
        <dbReference type="EMBL" id="GFS01906.1"/>
    </source>
</evidence>
<feature type="compositionally biased region" description="Polar residues" evidence="1">
    <location>
        <begin position="201"/>
        <end position="220"/>
    </location>
</feature>
<name>A0AAV4HWQ0_9GAST</name>
<dbReference type="Proteomes" id="UP000762676">
    <property type="component" value="Unassembled WGS sequence"/>
</dbReference>
<dbReference type="PANTHER" id="PTHR43881">
    <property type="entry name" value="GAMMA-GLUTAMYLTRANSPEPTIDASE (AFU_ORTHOLOGUE AFUA_4G13580)"/>
    <property type="match status" value="1"/>
</dbReference>
<keyword evidence="3" id="KW-1185">Reference proteome</keyword>
<dbReference type="EMBL" id="BMAT01012909">
    <property type="protein sequence ID" value="GFS01906.1"/>
    <property type="molecule type" value="Genomic_DNA"/>
</dbReference>
<sequence length="244" mass="26044">MADSDSFKFASRRSVVIAKNGCVASSNPLSSQIGLDILKKGGNAADAAVAVAAALNVTEPMSTGLGGDAFCMFYDNAAKTVKGLNGSLKEILQPAIDLAERGFPVHELAAVFWAKGAGVLQWHKNAHGRELLLNGKAPGHGDIMRNPYLANTLKAAVSQNKSHRQQCEKTKATGSSLTNQKPQAAFSQNESHRQHSHKTKATGSILTKQKLQAAFSQNKSYRQHSHKIKATGSILTKQNPQAAF</sequence>
<evidence type="ECO:0000313" key="3">
    <source>
        <dbReference type="Proteomes" id="UP000762676"/>
    </source>
</evidence>
<proteinExistence type="predicted"/>
<protein>
    <submittedName>
        <fullName evidence="2">Gamma-glutamyltranspeptidase</fullName>
    </submittedName>
</protein>
<feature type="region of interest" description="Disordered" evidence="1">
    <location>
        <begin position="159"/>
        <end position="244"/>
    </location>
</feature>
<reference evidence="2 3" key="1">
    <citation type="journal article" date="2021" name="Elife">
        <title>Chloroplast acquisition without the gene transfer in kleptoplastic sea slugs, Plakobranchus ocellatus.</title>
        <authorList>
            <person name="Maeda T."/>
            <person name="Takahashi S."/>
            <person name="Yoshida T."/>
            <person name="Shimamura S."/>
            <person name="Takaki Y."/>
            <person name="Nagai Y."/>
            <person name="Toyoda A."/>
            <person name="Suzuki Y."/>
            <person name="Arimoto A."/>
            <person name="Ishii H."/>
            <person name="Satoh N."/>
            <person name="Nishiyama T."/>
            <person name="Hasebe M."/>
            <person name="Maruyama T."/>
            <person name="Minagawa J."/>
            <person name="Obokata J."/>
            <person name="Shigenobu S."/>
        </authorList>
    </citation>
    <scope>NUCLEOTIDE SEQUENCE [LARGE SCALE GENOMIC DNA]</scope>
</reference>
<feature type="compositionally biased region" description="Polar residues" evidence="1">
    <location>
        <begin position="172"/>
        <end position="189"/>
    </location>
</feature>
<dbReference type="InterPro" id="IPR029055">
    <property type="entry name" value="Ntn_hydrolases_N"/>
</dbReference>
<dbReference type="Pfam" id="PF01019">
    <property type="entry name" value="G_glu_transpept"/>
    <property type="match status" value="2"/>
</dbReference>
<gene>
    <name evidence="2" type="ORF">ElyMa_006433200</name>
</gene>